<feature type="transmembrane region" description="Helical" evidence="1">
    <location>
        <begin position="289"/>
        <end position="308"/>
    </location>
</feature>
<keyword evidence="1" id="KW-0472">Membrane</keyword>
<feature type="transmembrane region" description="Helical" evidence="1">
    <location>
        <begin position="223"/>
        <end position="242"/>
    </location>
</feature>
<sequence>MKEVTFIRHNIDKWKSMELTLETVDTQSPDTLADLYTELTADLAFAQTHYPSSRITLYLNNMAYALHGSIYKNKREKWSRLITFWTHEVPLTMYEARKYMLISLLVFLAGIAIGVISTMGDAEFPRIILGDNYVDMTLENIRQGHPMAVYDGTPEDMMFFGITIHNVMVSFQIFAFGLLTCFGTGFFLLYNGIMVGAFETFFYQHELLGESALAIFLHGTLELSAIVISGSAGFALGWGWLFPGTYSRGESFRRGARQGLHIIVGVVPVFIVAGFIESIITRHTEIHDAIRLSIILCSLAFVLFYYIYLPKKRYLHANEQTKSAALREERLRTEI</sequence>
<accession>E0NT06</accession>
<dbReference type="EMBL" id="AEEI01000043">
    <property type="protein sequence ID" value="EFM01745.1"/>
    <property type="molecule type" value="Genomic_DNA"/>
</dbReference>
<protein>
    <submittedName>
        <fullName evidence="2">Membrane protein</fullName>
    </submittedName>
</protein>
<dbReference type="Pfam" id="PF01944">
    <property type="entry name" value="SpoIIM"/>
    <property type="match status" value="1"/>
</dbReference>
<dbReference type="PANTHER" id="PTHR35337:SF1">
    <property type="entry name" value="SLR1478 PROTEIN"/>
    <property type="match status" value="1"/>
</dbReference>
<organism evidence="2 3">
    <name type="scientific">Hoylesella marshii DSM 16973 = JCM 13450</name>
    <dbReference type="NCBI Taxonomy" id="862515"/>
    <lineage>
        <taxon>Bacteria</taxon>
        <taxon>Pseudomonadati</taxon>
        <taxon>Bacteroidota</taxon>
        <taxon>Bacteroidia</taxon>
        <taxon>Bacteroidales</taxon>
        <taxon>Prevotellaceae</taxon>
        <taxon>Hoylesella</taxon>
    </lineage>
</organism>
<feature type="transmembrane region" description="Helical" evidence="1">
    <location>
        <begin position="157"/>
        <end position="179"/>
    </location>
</feature>
<dbReference type="eggNOG" id="COG1300">
    <property type="taxonomic scope" value="Bacteria"/>
</dbReference>
<dbReference type="AlphaFoldDB" id="E0NT06"/>
<comment type="caution">
    <text evidence="2">The sequence shown here is derived from an EMBL/GenBank/DDBJ whole genome shotgun (WGS) entry which is preliminary data.</text>
</comment>
<reference evidence="2" key="1">
    <citation type="submission" date="2010-07" db="EMBL/GenBank/DDBJ databases">
        <authorList>
            <person name="Muzny D."/>
            <person name="Qin X."/>
            <person name="Deng J."/>
            <person name="Jiang H."/>
            <person name="Liu Y."/>
            <person name="Qu J."/>
            <person name="Song X.-Z."/>
            <person name="Zhang L."/>
            <person name="Thornton R."/>
            <person name="Coyle M."/>
            <person name="Francisco L."/>
            <person name="Jackson L."/>
            <person name="Javaid M."/>
            <person name="Korchina V."/>
            <person name="Kovar C."/>
            <person name="Mata R."/>
            <person name="Mathew T."/>
            <person name="Ngo R."/>
            <person name="Nguyen L."/>
            <person name="Nguyen N."/>
            <person name="Okwuonu G."/>
            <person name="Ongeri F."/>
            <person name="Pham C."/>
            <person name="Simmons D."/>
            <person name="Wilczek-Boney K."/>
            <person name="Hale W."/>
            <person name="Jakkamsetti A."/>
            <person name="Pham P."/>
            <person name="Ruth R."/>
            <person name="San Lucas F."/>
            <person name="Warren J."/>
            <person name="Zhang J."/>
            <person name="Zhao Z."/>
            <person name="Zhou C."/>
            <person name="Zhu D."/>
            <person name="Lee S."/>
            <person name="Bess C."/>
            <person name="Blankenburg K."/>
            <person name="Forbes L."/>
            <person name="Fu Q."/>
            <person name="Gubbala S."/>
            <person name="Hirani K."/>
            <person name="Jayaseelan J.C."/>
            <person name="Lara F."/>
            <person name="Munidasa M."/>
            <person name="Palculict T."/>
            <person name="Patil S."/>
            <person name="Pu L.-L."/>
            <person name="Saada N."/>
            <person name="Tang L."/>
            <person name="Weissenberger G."/>
            <person name="Zhu Y."/>
            <person name="Hemphill L."/>
            <person name="Shang Y."/>
            <person name="Youmans B."/>
            <person name="Ayvaz T."/>
            <person name="Ross M."/>
            <person name="Santibanez J."/>
            <person name="Aqrawi P."/>
            <person name="Gross S."/>
            <person name="Joshi V."/>
            <person name="Fowler G."/>
            <person name="Nazareth L."/>
            <person name="Reid J."/>
            <person name="Worley K."/>
            <person name="Petrosino J."/>
            <person name="Highlander S."/>
            <person name="Gibbs R."/>
        </authorList>
    </citation>
    <scope>NUCLEOTIDE SEQUENCE [LARGE SCALE GENOMIC DNA]</scope>
    <source>
        <strain evidence="2">DSM 16973</strain>
    </source>
</reference>
<keyword evidence="1" id="KW-1133">Transmembrane helix</keyword>
<dbReference type="OrthoDB" id="9800053at2"/>
<dbReference type="PANTHER" id="PTHR35337">
    <property type="entry name" value="SLR1478 PROTEIN"/>
    <property type="match status" value="1"/>
</dbReference>
<dbReference type="BioCyc" id="PMAR862515-HMP:GMOO-1255-MONOMER"/>
<dbReference type="Proteomes" id="UP000004394">
    <property type="component" value="Unassembled WGS sequence"/>
</dbReference>
<dbReference type="InterPro" id="IPR002798">
    <property type="entry name" value="SpoIIM-like"/>
</dbReference>
<evidence type="ECO:0000313" key="3">
    <source>
        <dbReference type="Proteomes" id="UP000004394"/>
    </source>
</evidence>
<proteinExistence type="predicted"/>
<dbReference type="RefSeq" id="WP_006949253.1">
    <property type="nucleotide sequence ID" value="NZ_BAJI01000003.1"/>
</dbReference>
<keyword evidence="1" id="KW-0812">Transmembrane</keyword>
<feature type="transmembrane region" description="Helical" evidence="1">
    <location>
        <begin position="262"/>
        <end position="283"/>
    </location>
</feature>
<dbReference type="STRING" id="862515.HMPREF0658_1233"/>
<evidence type="ECO:0000313" key="2">
    <source>
        <dbReference type="EMBL" id="EFM01745.1"/>
    </source>
</evidence>
<keyword evidence="3" id="KW-1185">Reference proteome</keyword>
<feature type="transmembrane region" description="Helical" evidence="1">
    <location>
        <begin position="186"/>
        <end position="203"/>
    </location>
</feature>
<feature type="transmembrane region" description="Helical" evidence="1">
    <location>
        <begin position="99"/>
        <end position="119"/>
    </location>
</feature>
<evidence type="ECO:0000256" key="1">
    <source>
        <dbReference type="SAM" id="Phobius"/>
    </source>
</evidence>
<gene>
    <name evidence="2" type="ORF">HMPREF0658_1233</name>
</gene>
<name>E0NT06_9BACT</name>
<dbReference type="HOGENOM" id="CLU_069787_0_0_10"/>